<evidence type="ECO:0000313" key="3">
    <source>
        <dbReference type="Proteomes" id="UP000827721"/>
    </source>
</evidence>
<proteinExistence type="predicted"/>
<reference evidence="2 3" key="1">
    <citation type="submission" date="2021-02" db="EMBL/GenBank/DDBJ databases">
        <title>Plant Genome Project.</title>
        <authorList>
            <person name="Zhang R.-G."/>
        </authorList>
    </citation>
    <scope>NUCLEOTIDE SEQUENCE [LARGE SCALE GENOMIC DNA]</scope>
    <source>
        <tissue evidence="2">Leaves</tissue>
    </source>
</reference>
<dbReference type="Proteomes" id="UP000827721">
    <property type="component" value="Unassembled WGS sequence"/>
</dbReference>
<feature type="compositionally biased region" description="Pro residues" evidence="1">
    <location>
        <begin position="1"/>
        <end position="12"/>
    </location>
</feature>
<gene>
    <name evidence="2" type="ORF">JRO89_XS12G0266100</name>
</gene>
<feature type="compositionally biased region" description="Low complexity" evidence="1">
    <location>
        <begin position="188"/>
        <end position="199"/>
    </location>
</feature>
<evidence type="ECO:0000256" key="1">
    <source>
        <dbReference type="SAM" id="MobiDB-lite"/>
    </source>
</evidence>
<sequence length="199" mass="20958">MKPGSFYPPPMPNLHEDTSNKSKSNSNMPPKALKASLTICSPSTRADELDLHTGAILLQRKAKDDTSVIHGLGPIPPTKSPPDQLLVSSSATLLHKSVFLSSRPKPTTSSSSEFVSDWLHSVTLPPDQLLSTPVTVVPLDPSIVPLAAVSPSSESLCHDPAQLLLLARNFASSLTHVPVPSSPDHNTNSPSASAPNLAS</sequence>
<comment type="caution">
    <text evidence="2">The sequence shown here is derived from an EMBL/GenBank/DDBJ whole genome shotgun (WGS) entry which is preliminary data.</text>
</comment>
<protein>
    <submittedName>
        <fullName evidence="2">Uncharacterized protein</fullName>
    </submittedName>
</protein>
<dbReference type="EMBL" id="JAFEMO010000012">
    <property type="protein sequence ID" value="KAH7554690.1"/>
    <property type="molecule type" value="Genomic_DNA"/>
</dbReference>
<keyword evidence="3" id="KW-1185">Reference proteome</keyword>
<feature type="region of interest" description="Disordered" evidence="1">
    <location>
        <begin position="176"/>
        <end position="199"/>
    </location>
</feature>
<evidence type="ECO:0000313" key="2">
    <source>
        <dbReference type="EMBL" id="KAH7554690.1"/>
    </source>
</evidence>
<feature type="region of interest" description="Disordered" evidence="1">
    <location>
        <begin position="1"/>
        <end position="33"/>
    </location>
</feature>
<name>A0ABQ8HDW4_9ROSI</name>
<accession>A0ABQ8HDW4</accession>
<organism evidence="2 3">
    <name type="scientific">Xanthoceras sorbifolium</name>
    <dbReference type="NCBI Taxonomy" id="99658"/>
    <lineage>
        <taxon>Eukaryota</taxon>
        <taxon>Viridiplantae</taxon>
        <taxon>Streptophyta</taxon>
        <taxon>Embryophyta</taxon>
        <taxon>Tracheophyta</taxon>
        <taxon>Spermatophyta</taxon>
        <taxon>Magnoliopsida</taxon>
        <taxon>eudicotyledons</taxon>
        <taxon>Gunneridae</taxon>
        <taxon>Pentapetalae</taxon>
        <taxon>rosids</taxon>
        <taxon>malvids</taxon>
        <taxon>Sapindales</taxon>
        <taxon>Sapindaceae</taxon>
        <taxon>Xanthoceroideae</taxon>
        <taxon>Xanthoceras</taxon>
    </lineage>
</organism>